<reference evidence="2 3" key="2">
    <citation type="submission" date="2018-10" db="EMBL/GenBank/DDBJ databases">
        <authorList>
            <consortium name="Pathogen Informatics"/>
        </authorList>
    </citation>
    <scope>NUCLEOTIDE SEQUENCE [LARGE SCALE GENOMIC DNA]</scope>
</reference>
<dbReference type="AlphaFoldDB" id="A0A0N4VQ15"/>
<proteinExistence type="predicted"/>
<evidence type="ECO:0000256" key="1">
    <source>
        <dbReference type="SAM" id="MobiDB-lite"/>
    </source>
</evidence>
<accession>A0A0N4VQ15</accession>
<dbReference type="EMBL" id="UXUI01013946">
    <property type="protein sequence ID" value="VDD97509.1"/>
    <property type="molecule type" value="Genomic_DNA"/>
</dbReference>
<reference evidence="4" key="1">
    <citation type="submission" date="2017-02" db="UniProtKB">
        <authorList>
            <consortium name="WormBaseParasite"/>
        </authorList>
    </citation>
    <scope>IDENTIFICATION</scope>
</reference>
<evidence type="ECO:0000313" key="3">
    <source>
        <dbReference type="Proteomes" id="UP000274131"/>
    </source>
</evidence>
<name>A0A0N4VQ15_ENTVE</name>
<gene>
    <name evidence="2" type="ORF">EVEC_LOCUS12260</name>
</gene>
<evidence type="ECO:0000313" key="4">
    <source>
        <dbReference type="WBParaSite" id="EVEC_0001310701-mRNA-1"/>
    </source>
</evidence>
<dbReference type="WBParaSite" id="EVEC_0001310701-mRNA-1">
    <property type="protein sequence ID" value="EVEC_0001310701-mRNA-1"/>
    <property type="gene ID" value="EVEC_0001310701"/>
</dbReference>
<evidence type="ECO:0000313" key="2">
    <source>
        <dbReference type="EMBL" id="VDD97509.1"/>
    </source>
</evidence>
<feature type="region of interest" description="Disordered" evidence="1">
    <location>
        <begin position="1"/>
        <end position="27"/>
    </location>
</feature>
<organism evidence="4">
    <name type="scientific">Enterobius vermicularis</name>
    <name type="common">Human pinworm</name>
    <dbReference type="NCBI Taxonomy" id="51028"/>
    <lineage>
        <taxon>Eukaryota</taxon>
        <taxon>Metazoa</taxon>
        <taxon>Ecdysozoa</taxon>
        <taxon>Nematoda</taxon>
        <taxon>Chromadorea</taxon>
        <taxon>Rhabditida</taxon>
        <taxon>Spirurina</taxon>
        <taxon>Oxyuridomorpha</taxon>
        <taxon>Oxyuroidea</taxon>
        <taxon>Oxyuridae</taxon>
        <taxon>Enterobius</taxon>
    </lineage>
</organism>
<keyword evidence="3" id="KW-1185">Reference proteome</keyword>
<feature type="compositionally biased region" description="Acidic residues" evidence="1">
    <location>
        <begin position="44"/>
        <end position="63"/>
    </location>
</feature>
<feature type="compositionally biased region" description="Basic and acidic residues" evidence="1">
    <location>
        <begin position="12"/>
        <end position="27"/>
    </location>
</feature>
<dbReference type="Proteomes" id="UP000274131">
    <property type="component" value="Unassembled WGS sequence"/>
</dbReference>
<feature type="region of interest" description="Disordered" evidence="1">
    <location>
        <begin position="41"/>
        <end position="77"/>
    </location>
</feature>
<protein>
    <submittedName>
        <fullName evidence="4">G-patch domain-containing protein</fullName>
    </submittedName>
</protein>
<sequence>MEKNGYNQGKYRGKEEKRDKSVMEKHNNQSWLIITQYAIKTNDDGDDDDDNDDDDVDVDEDGFSNDQRRRIYQLLND</sequence>